<dbReference type="InterPro" id="IPR001878">
    <property type="entry name" value="Znf_CCHC"/>
</dbReference>
<sequence>MDCDVEDTENMDNTHHEEEALEKDDWVEQRRRRNKKKKSESINPDVGSPKPDITSTSRSQIKQQKRLPPLPRDDYKIIIRPRGALKLSNLEIVHLSRAVAEKTQHGSKRTAKAFFQTRVDEVQNIAIVSTPDEDLARNIRDLQSLHILGNEYEITAYIAAPDDSSRGVVHGIPPGTPISELIDNLHAPGYEILTARMLGKTSTALVTFAGKRVPRGVIFEHAMLSCSLYRPTRPVCYVCHEVGHRADVCPNPDTVKCAVCGLSNPAKEHECTPRCVLCKGAHPTGDKRCPERLVRRSPPSPQTSQHQSRRDTFNNDQSRSLSRGPAGAGARHRSSSKRQPAQQQPATMDPSGSGQRHGNGKVSWSARLFPQNNQNKPTQS</sequence>
<dbReference type="OMA" id="LACYICH"/>
<feature type="region of interest" description="Disordered" evidence="1">
    <location>
        <begin position="287"/>
        <end position="380"/>
    </location>
</feature>
<evidence type="ECO:0000313" key="3">
    <source>
        <dbReference type="EMBL" id="KAH9376278.1"/>
    </source>
</evidence>
<evidence type="ECO:0000256" key="1">
    <source>
        <dbReference type="SAM" id="MobiDB-lite"/>
    </source>
</evidence>
<dbReference type="Proteomes" id="UP000821853">
    <property type="component" value="Unassembled WGS sequence"/>
</dbReference>
<feature type="compositionally biased region" description="Polar residues" evidence="1">
    <location>
        <begin position="53"/>
        <end position="62"/>
    </location>
</feature>
<reference evidence="3 4" key="1">
    <citation type="journal article" date="2020" name="Cell">
        <title>Large-Scale Comparative Analyses of Tick Genomes Elucidate Their Genetic Diversity and Vector Capacities.</title>
        <authorList>
            <consortium name="Tick Genome and Microbiome Consortium (TIGMIC)"/>
            <person name="Jia N."/>
            <person name="Wang J."/>
            <person name="Shi W."/>
            <person name="Du L."/>
            <person name="Sun Y."/>
            <person name="Zhan W."/>
            <person name="Jiang J.F."/>
            <person name="Wang Q."/>
            <person name="Zhang B."/>
            <person name="Ji P."/>
            <person name="Bell-Sakyi L."/>
            <person name="Cui X.M."/>
            <person name="Yuan T.T."/>
            <person name="Jiang B.G."/>
            <person name="Yang W.F."/>
            <person name="Lam T.T."/>
            <person name="Chang Q.C."/>
            <person name="Ding S.J."/>
            <person name="Wang X.J."/>
            <person name="Zhu J.G."/>
            <person name="Ruan X.D."/>
            <person name="Zhao L."/>
            <person name="Wei J.T."/>
            <person name="Ye R.Z."/>
            <person name="Que T.C."/>
            <person name="Du C.H."/>
            <person name="Zhou Y.H."/>
            <person name="Cheng J.X."/>
            <person name="Dai P.F."/>
            <person name="Guo W.B."/>
            <person name="Han X.H."/>
            <person name="Huang E.J."/>
            <person name="Li L.F."/>
            <person name="Wei W."/>
            <person name="Gao Y.C."/>
            <person name="Liu J.Z."/>
            <person name="Shao H.Z."/>
            <person name="Wang X."/>
            <person name="Wang C.C."/>
            <person name="Yang T.C."/>
            <person name="Huo Q.B."/>
            <person name="Li W."/>
            <person name="Chen H.Y."/>
            <person name="Chen S.E."/>
            <person name="Zhou L.G."/>
            <person name="Ni X.B."/>
            <person name="Tian J.H."/>
            <person name="Sheng Y."/>
            <person name="Liu T."/>
            <person name="Pan Y.S."/>
            <person name="Xia L.Y."/>
            <person name="Li J."/>
            <person name="Zhao F."/>
            <person name="Cao W.C."/>
        </authorList>
    </citation>
    <scope>NUCLEOTIDE SEQUENCE [LARGE SCALE GENOMIC DNA]</scope>
    <source>
        <strain evidence="3">HaeL-2018</strain>
    </source>
</reference>
<feature type="domain" description="CCHC-type" evidence="2">
    <location>
        <begin position="235"/>
        <end position="251"/>
    </location>
</feature>
<dbReference type="EMBL" id="JABSTR010000008">
    <property type="protein sequence ID" value="KAH9376278.1"/>
    <property type="molecule type" value="Genomic_DNA"/>
</dbReference>
<dbReference type="SMART" id="SM00343">
    <property type="entry name" value="ZnF_C2HC"/>
    <property type="match status" value="1"/>
</dbReference>
<protein>
    <recommendedName>
        <fullName evidence="2">CCHC-type domain-containing protein</fullName>
    </recommendedName>
</protein>
<dbReference type="AlphaFoldDB" id="A0A9J6GCU4"/>
<keyword evidence="4" id="KW-1185">Reference proteome</keyword>
<dbReference type="GO" id="GO:0003676">
    <property type="term" value="F:nucleic acid binding"/>
    <property type="evidence" value="ECO:0007669"/>
    <property type="project" value="InterPro"/>
</dbReference>
<dbReference type="GO" id="GO:0008270">
    <property type="term" value="F:zinc ion binding"/>
    <property type="evidence" value="ECO:0007669"/>
    <property type="project" value="InterPro"/>
</dbReference>
<dbReference type="VEuPathDB" id="VectorBase:HLOH_058457"/>
<organism evidence="3 4">
    <name type="scientific">Haemaphysalis longicornis</name>
    <name type="common">Bush tick</name>
    <dbReference type="NCBI Taxonomy" id="44386"/>
    <lineage>
        <taxon>Eukaryota</taxon>
        <taxon>Metazoa</taxon>
        <taxon>Ecdysozoa</taxon>
        <taxon>Arthropoda</taxon>
        <taxon>Chelicerata</taxon>
        <taxon>Arachnida</taxon>
        <taxon>Acari</taxon>
        <taxon>Parasitiformes</taxon>
        <taxon>Ixodida</taxon>
        <taxon>Ixodoidea</taxon>
        <taxon>Ixodidae</taxon>
        <taxon>Haemaphysalinae</taxon>
        <taxon>Haemaphysalis</taxon>
    </lineage>
</organism>
<dbReference type="OrthoDB" id="6505652at2759"/>
<name>A0A9J6GCU4_HAELO</name>
<proteinExistence type="predicted"/>
<evidence type="ECO:0000313" key="4">
    <source>
        <dbReference type="Proteomes" id="UP000821853"/>
    </source>
</evidence>
<feature type="region of interest" description="Disordered" evidence="1">
    <location>
        <begin position="1"/>
        <end position="67"/>
    </location>
</feature>
<gene>
    <name evidence="3" type="ORF">HPB48_015021</name>
</gene>
<evidence type="ECO:0000259" key="2">
    <source>
        <dbReference type="SMART" id="SM00343"/>
    </source>
</evidence>
<comment type="caution">
    <text evidence="3">The sequence shown here is derived from an EMBL/GenBank/DDBJ whole genome shotgun (WGS) entry which is preliminary data.</text>
</comment>
<feature type="compositionally biased region" description="Acidic residues" evidence="1">
    <location>
        <begin position="1"/>
        <end position="10"/>
    </location>
</feature>
<feature type="compositionally biased region" description="Polar residues" evidence="1">
    <location>
        <begin position="337"/>
        <end position="356"/>
    </location>
</feature>
<feature type="compositionally biased region" description="Basic and acidic residues" evidence="1">
    <location>
        <begin position="12"/>
        <end position="29"/>
    </location>
</feature>
<feature type="compositionally biased region" description="Polar residues" evidence="1">
    <location>
        <begin position="370"/>
        <end position="380"/>
    </location>
</feature>
<accession>A0A9J6GCU4</accession>